<dbReference type="PROSITE" id="PS50895">
    <property type="entry name" value="SURF1"/>
    <property type="match status" value="1"/>
</dbReference>
<keyword evidence="5" id="KW-0496">Mitochondrion</keyword>
<organism evidence="7 8">
    <name type="scientific">Raphidocelis subcapitata</name>
    <dbReference type="NCBI Taxonomy" id="307507"/>
    <lineage>
        <taxon>Eukaryota</taxon>
        <taxon>Viridiplantae</taxon>
        <taxon>Chlorophyta</taxon>
        <taxon>core chlorophytes</taxon>
        <taxon>Chlorophyceae</taxon>
        <taxon>CS clade</taxon>
        <taxon>Sphaeropleales</taxon>
        <taxon>Selenastraceae</taxon>
        <taxon>Raphidocelis</taxon>
    </lineage>
</organism>
<dbReference type="InterPro" id="IPR002994">
    <property type="entry name" value="Surf1/Shy1"/>
</dbReference>
<evidence type="ECO:0000256" key="3">
    <source>
        <dbReference type="ARBA" id="ARBA00022989"/>
    </source>
</evidence>
<evidence type="ECO:0000313" key="7">
    <source>
        <dbReference type="EMBL" id="GBF90555.1"/>
    </source>
</evidence>
<proteinExistence type="inferred from homology"/>
<evidence type="ECO:0000256" key="1">
    <source>
        <dbReference type="ARBA" id="ARBA00004370"/>
    </source>
</evidence>
<keyword evidence="8" id="KW-1185">Reference proteome</keyword>
<evidence type="ECO:0000256" key="5">
    <source>
        <dbReference type="RuleBase" id="RU363076"/>
    </source>
</evidence>
<comment type="similarity">
    <text evidence="5">Belongs to the SURF1 family.</text>
</comment>
<dbReference type="InterPro" id="IPR045214">
    <property type="entry name" value="Surf1/Surf4"/>
</dbReference>
<dbReference type="EMBL" id="BDRX01000018">
    <property type="protein sequence ID" value="GBF90555.1"/>
    <property type="molecule type" value="Genomic_DNA"/>
</dbReference>
<dbReference type="GO" id="GO:0005743">
    <property type="term" value="C:mitochondrial inner membrane"/>
    <property type="evidence" value="ECO:0007669"/>
    <property type="project" value="UniProtKB-SubCell"/>
</dbReference>
<feature type="signal peptide" evidence="6">
    <location>
        <begin position="1"/>
        <end position="16"/>
    </location>
</feature>
<sequence>MGPAKGALMFVPSAVAASMCYWQVQRMHWKEGVVQEAREAMRAPPDDVFSLDELPRFRRCSAAGAYDHSRAVFVGPRPISFELDRYELQDGGMRAMLSVPGAVKSGYLLITPLKHEGSNRTVLVNRGWVPPDWRRRWGDGVAAQQPAGRVVATGVGQGSEEPSGFVPRNEPEKGNFYWLDVPGIAEACGLHPATPMLQVLREGREKGEAPTTPGGPFPLPKQGDAVVKFSTMPADHANYAAMWGAMAAAMGAMAVRLVRRGK</sequence>
<comment type="subcellular location">
    <subcellularLocation>
        <location evidence="1">Membrane</location>
    </subcellularLocation>
    <subcellularLocation>
        <location evidence="5">Mitochondrion inner membrane</location>
        <topology evidence="5">Multi-pass membrane protein</topology>
    </subcellularLocation>
</comment>
<dbReference type="Proteomes" id="UP000247498">
    <property type="component" value="Unassembled WGS sequence"/>
</dbReference>
<feature type="chain" id="PRO_5015879148" description="SURF1-like protein" evidence="6">
    <location>
        <begin position="17"/>
        <end position="262"/>
    </location>
</feature>
<keyword evidence="3 5" id="KW-1133">Transmembrane helix</keyword>
<gene>
    <name evidence="7" type="ORF">Rsub_03126</name>
</gene>
<protein>
    <recommendedName>
        <fullName evidence="5">SURF1-like protein</fullName>
    </recommendedName>
</protein>
<dbReference type="InParanoid" id="A0A2V0P0E6"/>
<dbReference type="Pfam" id="PF02104">
    <property type="entry name" value="SURF1"/>
    <property type="match status" value="1"/>
</dbReference>
<dbReference type="OrthoDB" id="10040024at2759"/>
<comment type="caution">
    <text evidence="5">Lacks conserved residue(s) required for the propagation of feature annotation.</text>
</comment>
<dbReference type="AlphaFoldDB" id="A0A2V0P0E6"/>
<keyword evidence="5" id="KW-0999">Mitochondrion inner membrane</keyword>
<name>A0A2V0P0E6_9CHLO</name>
<evidence type="ECO:0000313" key="8">
    <source>
        <dbReference type="Proteomes" id="UP000247498"/>
    </source>
</evidence>
<comment type="caution">
    <text evidence="7">The sequence shown here is derived from an EMBL/GenBank/DDBJ whole genome shotgun (WGS) entry which is preliminary data.</text>
</comment>
<keyword evidence="2 5" id="KW-0812">Transmembrane</keyword>
<dbReference type="PANTHER" id="PTHR23427">
    <property type="entry name" value="SURFEIT LOCUS PROTEIN"/>
    <property type="match status" value="1"/>
</dbReference>
<comment type="function">
    <text evidence="5">Probably involved in the biogenesis of the COX complex.</text>
</comment>
<dbReference type="CDD" id="cd06662">
    <property type="entry name" value="SURF1"/>
    <property type="match status" value="1"/>
</dbReference>
<keyword evidence="6" id="KW-0732">Signal</keyword>
<dbReference type="PANTHER" id="PTHR23427:SF2">
    <property type="entry name" value="SURFEIT LOCUS PROTEIN 1"/>
    <property type="match status" value="1"/>
</dbReference>
<evidence type="ECO:0000256" key="6">
    <source>
        <dbReference type="SAM" id="SignalP"/>
    </source>
</evidence>
<feature type="transmembrane region" description="Helical" evidence="5">
    <location>
        <begin position="239"/>
        <end position="258"/>
    </location>
</feature>
<keyword evidence="4 5" id="KW-0472">Membrane</keyword>
<dbReference type="STRING" id="307507.A0A2V0P0E6"/>
<accession>A0A2V0P0E6</accession>
<evidence type="ECO:0000256" key="4">
    <source>
        <dbReference type="ARBA" id="ARBA00023136"/>
    </source>
</evidence>
<evidence type="ECO:0000256" key="2">
    <source>
        <dbReference type="ARBA" id="ARBA00022692"/>
    </source>
</evidence>
<dbReference type="FunCoup" id="A0A2V0P0E6">
    <property type="interactions" value="1672"/>
</dbReference>
<reference evidence="7 8" key="1">
    <citation type="journal article" date="2018" name="Sci. Rep.">
        <title>Raphidocelis subcapitata (=Pseudokirchneriella subcapitata) provides an insight into genome evolution and environmental adaptations in the Sphaeropleales.</title>
        <authorList>
            <person name="Suzuki S."/>
            <person name="Yamaguchi H."/>
            <person name="Nakajima N."/>
            <person name="Kawachi M."/>
        </authorList>
    </citation>
    <scope>NUCLEOTIDE SEQUENCE [LARGE SCALE GENOMIC DNA]</scope>
    <source>
        <strain evidence="7 8">NIES-35</strain>
    </source>
</reference>